<proteinExistence type="predicted"/>
<keyword evidence="1" id="KW-1185">Reference proteome</keyword>
<dbReference type="Proteomes" id="UP000887565">
    <property type="component" value="Unplaced"/>
</dbReference>
<reference evidence="2" key="1">
    <citation type="submission" date="2022-11" db="UniProtKB">
        <authorList>
            <consortium name="WormBaseParasite"/>
        </authorList>
    </citation>
    <scope>IDENTIFICATION</scope>
</reference>
<evidence type="ECO:0000313" key="1">
    <source>
        <dbReference type="Proteomes" id="UP000887565"/>
    </source>
</evidence>
<organism evidence="1 2">
    <name type="scientific">Romanomermis culicivorax</name>
    <name type="common">Nematode worm</name>
    <dbReference type="NCBI Taxonomy" id="13658"/>
    <lineage>
        <taxon>Eukaryota</taxon>
        <taxon>Metazoa</taxon>
        <taxon>Ecdysozoa</taxon>
        <taxon>Nematoda</taxon>
        <taxon>Enoplea</taxon>
        <taxon>Dorylaimia</taxon>
        <taxon>Mermithida</taxon>
        <taxon>Mermithoidea</taxon>
        <taxon>Mermithidae</taxon>
        <taxon>Romanomermis</taxon>
    </lineage>
</organism>
<dbReference type="WBParaSite" id="nRc.2.0.1.t08640-RA">
    <property type="protein sequence ID" value="nRc.2.0.1.t08640-RA"/>
    <property type="gene ID" value="nRc.2.0.1.g08640"/>
</dbReference>
<evidence type="ECO:0000313" key="2">
    <source>
        <dbReference type="WBParaSite" id="nRc.2.0.1.t08640-RA"/>
    </source>
</evidence>
<protein>
    <submittedName>
        <fullName evidence="2">Uncharacterized protein</fullName>
    </submittedName>
</protein>
<sequence length="136" mass="15042">MASFFGEKYDEKAAFCVRFQARMTFLRAAKNEQQKRLLLIITQCSKCGEKKNGTFPKNVPKSLYLDFAILRIGVVSSFVDVGLASAGPPSAIFNTNKSIFEYSRPPRIENPNPLLPRNNSAVKNSSVLPPFPAGDV</sequence>
<name>A0A915I475_ROMCU</name>
<dbReference type="AlphaFoldDB" id="A0A915I475"/>
<accession>A0A915I475</accession>